<dbReference type="Gene3D" id="3.90.190.20">
    <property type="entry name" value="Mur ligase, C-terminal domain"/>
    <property type="match status" value="1"/>
</dbReference>
<feature type="domain" description="Mur ligase C-terminal" evidence="3">
    <location>
        <begin position="341"/>
        <end position="468"/>
    </location>
</feature>
<sequence>MPRSLLELLDGIVRLPDLPEAEIGGLALDSRQVAFGDLFFALEGSQAHGRQFIDQAIERGSAAVLQEATWVKKEQRSGVPVISLPELKFKLGAIAERWYGNASQALTVIGVTGTNGKTSVSHFIAQALRADGPCGVIGTLGNGLIGNGLFDGLQFGTHTTPDAITVHGLLAGMRDAGAPQAVMEVSSHALDQGRVAGVAFDVAVFTNLSREHLDYHGDMASYGRAKRRLFETPGLKYAVINLDDDYGQSLLAGMPGAVGTVSYGFDDSRLPPSLLGADLQLNNQGLRLRIESDWGSGELSVPLLGRFNAENLLAAFAALLACGLSFDEVLARLSCVQPVPGRMQRLGGGAGEPLVVVDYAHTPDALTQVLEALRAHGAGRLICVFGCGGDRDEGKRPLMARAVELVADQVIVTDDNPRGEDPDVIVADIFSGFKTADAVTVINDRAAAIRHAVSRASEADVVLVAGKGHEDYQLLGGQRLPFNDAEQVRAALRARPGGSTTENAEGTQ</sequence>
<dbReference type="PANTHER" id="PTHR23135">
    <property type="entry name" value="MUR LIGASE FAMILY MEMBER"/>
    <property type="match status" value="1"/>
</dbReference>
<keyword evidence="5" id="KW-0436">Ligase</keyword>
<accession>A0A3B1AJF2</accession>
<dbReference type="InterPro" id="IPR004101">
    <property type="entry name" value="Mur_ligase_C"/>
</dbReference>
<dbReference type="PANTHER" id="PTHR23135:SF4">
    <property type="entry name" value="UDP-N-ACETYLMURAMOYL-L-ALANYL-D-GLUTAMATE--2,6-DIAMINOPIMELATE LIGASE MURE HOMOLOG, CHLOROPLASTIC"/>
    <property type="match status" value="1"/>
</dbReference>
<dbReference type="InterPro" id="IPR035911">
    <property type="entry name" value="MurE/MurF_N"/>
</dbReference>
<dbReference type="HAMAP" id="MF_00208">
    <property type="entry name" value="MurE"/>
    <property type="match status" value="1"/>
</dbReference>
<dbReference type="NCBIfam" id="TIGR01085">
    <property type="entry name" value="murE"/>
    <property type="match status" value="1"/>
</dbReference>
<evidence type="ECO:0000259" key="3">
    <source>
        <dbReference type="Pfam" id="PF02875"/>
    </source>
</evidence>
<dbReference type="EC" id="6.3.2.13" evidence="5"/>
<feature type="domain" description="Mur ligase N-terminal catalytic" evidence="2">
    <location>
        <begin position="23"/>
        <end position="86"/>
    </location>
</feature>
<dbReference type="InterPro" id="IPR036565">
    <property type="entry name" value="Mur-like_cat_sf"/>
</dbReference>
<evidence type="ECO:0000313" key="5">
    <source>
        <dbReference type="EMBL" id="VAX01841.1"/>
    </source>
</evidence>
<reference evidence="5" key="1">
    <citation type="submission" date="2018-06" db="EMBL/GenBank/DDBJ databases">
        <authorList>
            <person name="Zhirakovskaya E."/>
        </authorList>
    </citation>
    <scope>NUCLEOTIDE SEQUENCE</scope>
</reference>
<dbReference type="SUPFAM" id="SSF53244">
    <property type="entry name" value="MurD-like peptide ligases, peptide-binding domain"/>
    <property type="match status" value="1"/>
</dbReference>
<dbReference type="InterPro" id="IPR000713">
    <property type="entry name" value="Mur_ligase_N"/>
</dbReference>
<dbReference type="EMBL" id="UOFU01000242">
    <property type="protein sequence ID" value="VAX01841.1"/>
    <property type="molecule type" value="Genomic_DNA"/>
</dbReference>
<feature type="domain" description="Mur ligase central" evidence="4">
    <location>
        <begin position="111"/>
        <end position="318"/>
    </location>
</feature>
<dbReference type="GO" id="GO:0005737">
    <property type="term" value="C:cytoplasm"/>
    <property type="evidence" value="ECO:0007669"/>
    <property type="project" value="InterPro"/>
</dbReference>
<evidence type="ECO:0000256" key="1">
    <source>
        <dbReference type="ARBA" id="ARBA00005898"/>
    </source>
</evidence>
<dbReference type="Pfam" id="PF01225">
    <property type="entry name" value="Mur_ligase"/>
    <property type="match status" value="1"/>
</dbReference>
<dbReference type="InterPro" id="IPR013221">
    <property type="entry name" value="Mur_ligase_cen"/>
</dbReference>
<comment type="similarity">
    <text evidence="1">Belongs to the MurCDEF family. MurE subfamily.</text>
</comment>
<dbReference type="FunFam" id="3.90.190.20:FF:000006">
    <property type="entry name" value="UDP-N-acetylmuramoyl-L-alanyl-D-glutamate--2,6-diaminopimelate ligase"/>
    <property type="match status" value="1"/>
</dbReference>
<organism evidence="5">
    <name type="scientific">hydrothermal vent metagenome</name>
    <dbReference type="NCBI Taxonomy" id="652676"/>
    <lineage>
        <taxon>unclassified sequences</taxon>
        <taxon>metagenomes</taxon>
        <taxon>ecological metagenomes</taxon>
    </lineage>
</organism>
<dbReference type="GO" id="GO:0051301">
    <property type="term" value="P:cell division"/>
    <property type="evidence" value="ECO:0007669"/>
    <property type="project" value="InterPro"/>
</dbReference>
<name>A0A3B1AJF2_9ZZZZ</name>
<dbReference type="GO" id="GO:0008765">
    <property type="term" value="F:UDP-N-acetylmuramoylalanyl-D-glutamate-2,6-diaminopimelate ligase activity"/>
    <property type="evidence" value="ECO:0007669"/>
    <property type="project" value="UniProtKB-EC"/>
</dbReference>
<dbReference type="Gene3D" id="3.40.1190.10">
    <property type="entry name" value="Mur-like, catalytic domain"/>
    <property type="match status" value="1"/>
</dbReference>
<dbReference type="Pfam" id="PF08245">
    <property type="entry name" value="Mur_ligase_M"/>
    <property type="match status" value="1"/>
</dbReference>
<dbReference type="SUPFAM" id="SSF53623">
    <property type="entry name" value="MurD-like peptide ligases, catalytic domain"/>
    <property type="match status" value="1"/>
</dbReference>
<evidence type="ECO:0000259" key="2">
    <source>
        <dbReference type="Pfam" id="PF01225"/>
    </source>
</evidence>
<protein>
    <submittedName>
        <fullName evidence="5">UDP-N-acetylmuramoylalanyl-D-glutamate--2,6-diaminopimelate ligase</fullName>
        <ecNumber evidence="5">6.3.2.13</ecNumber>
    </submittedName>
</protein>
<dbReference type="NCBIfam" id="NF001124">
    <property type="entry name" value="PRK00139.1-2"/>
    <property type="match status" value="1"/>
</dbReference>
<dbReference type="InterPro" id="IPR005761">
    <property type="entry name" value="UDP-N-AcMur-Glu-dNH2Pim_ligase"/>
</dbReference>
<dbReference type="GO" id="GO:0005524">
    <property type="term" value="F:ATP binding"/>
    <property type="evidence" value="ECO:0007669"/>
    <property type="project" value="InterPro"/>
</dbReference>
<dbReference type="InterPro" id="IPR036615">
    <property type="entry name" value="Mur_ligase_C_dom_sf"/>
</dbReference>
<dbReference type="SUPFAM" id="SSF63418">
    <property type="entry name" value="MurE/MurF N-terminal domain"/>
    <property type="match status" value="1"/>
</dbReference>
<gene>
    <name evidence="5" type="ORF">MNBD_GAMMA20-358</name>
</gene>
<dbReference type="Pfam" id="PF02875">
    <property type="entry name" value="Mur_ligase_C"/>
    <property type="match status" value="1"/>
</dbReference>
<evidence type="ECO:0000259" key="4">
    <source>
        <dbReference type="Pfam" id="PF08245"/>
    </source>
</evidence>
<proteinExistence type="inferred from homology"/>
<dbReference type="Gene3D" id="3.40.1390.10">
    <property type="entry name" value="MurE/MurF, N-terminal domain"/>
    <property type="match status" value="1"/>
</dbReference>
<dbReference type="GO" id="GO:0008360">
    <property type="term" value="P:regulation of cell shape"/>
    <property type="evidence" value="ECO:0007669"/>
    <property type="project" value="InterPro"/>
</dbReference>
<dbReference type="NCBIfam" id="NF001126">
    <property type="entry name" value="PRK00139.1-4"/>
    <property type="match status" value="1"/>
</dbReference>
<dbReference type="AlphaFoldDB" id="A0A3B1AJF2"/>